<evidence type="ECO:0000256" key="1">
    <source>
        <dbReference type="SAM" id="MobiDB-lite"/>
    </source>
</evidence>
<feature type="compositionally biased region" description="Basic and acidic residues" evidence="1">
    <location>
        <begin position="33"/>
        <end position="43"/>
    </location>
</feature>
<evidence type="ECO:0000313" key="3">
    <source>
        <dbReference type="Proteomes" id="UP000308133"/>
    </source>
</evidence>
<sequence>MPPKGSKKAAKPAAKKQEPEAAEPKSEANGATESREVEKKEEVVAPTDEPTDEPEKADEPAAPAEETEKTEETGKTEETEKTEESAAPAEDPSKDTNGAIEPAKKSTNKKRKAEETTKEPSKASRRSERGATKAQPSTQQMLSFLLSDKALELCRPDDEIKDLEERGKDIRTYSGSELSPFEELLCAIVLSRPISHRLGLRTIRTILNKPYNFNSPKAINAASPENRHQAMFDARTQHKDKTATQIGMVAQVISEKFGKNEEDVSLDKVRDEAGKGWDEERDLLQKEIKGLGKTGLDIFFRRVQWLWPEAYPFVDERTARGVEKLGLPKDPQKLVKAIEDSWGKLEKKSLPKDKEQAKRRAFVVVCERATSADLEGKAEELIEAAASS</sequence>
<proteinExistence type="predicted"/>
<comment type="caution">
    <text evidence="2">The sequence shown here is derived from an EMBL/GenBank/DDBJ whole genome shotgun (WGS) entry which is preliminary data.</text>
</comment>
<feature type="compositionally biased region" description="Basic residues" evidence="1">
    <location>
        <begin position="1"/>
        <end position="14"/>
    </location>
</feature>
<feature type="compositionally biased region" description="Basic and acidic residues" evidence="1">
    <location>
        <begin position="15"/>
        <end position="26"/>
    </location>
</feature>
<name>A0A4V6DVQ0_9PEZI</name>
<feature type="region of interest" description="Disordered" evidence="1">
    <location>
        <begin position="1"/>
        <end position="140"/>
    </location>
</feature>
<organism evidence="2 3">
    <name type="scientific">Elsinoe australis</name>
    <dbReference type="NCBI Taxonomy" id="40998"/>
    <lineage>
        <taxon>Eukaryota</taxon>
        <taxon>Fungi</taxon>
        <taxon>Dikarya</taxon>
        <taxon>Ascomycota</taxon>
        <taxon>Pezizomycotina</taxon>
        <taxon>Dothideomycetes</taxon>
        <taxon>Dothideomycetidae</taxon>
        <taxon>Myriangiales</taxon>
        <taxon>Elsinoaceae</taxon>
        <taxon>Elsinoe</taxon>
    </lineage>
</organism>
<evidence type="ECO:0000313" key="2">
    <source>
        <dbReference type="EMBL" id="TKX24792.1"/>
    </source>
</evidence>
<dbReference type="Proteomes" id="UP000308133">
    <property type="component" value="Unassembled WGS sequence"/>
</dbReference>
<gene>
    <name evidence="2" type="ORF">C1H76_2967</name>
</gene>
<accession>A0A4V6DVQ0</accession>
<dbReference type="EMBL" id="PTQR01000038">
    <property type="protein sequence ID" value="TKX24792.1"/>
    <property type="molecule type" value="Genomic_DNA"/>
</dbReference>
<feature type="compositionally biased region" description="Basic and acidic residues" evidence="1">
    <location>
        <begin position="112"/>
        <end position="131"/>
    </location>
</feature>
<dbReference type="AlphaFoldDB" id="A0A4V6DVQ0"/>
<feature type="compositionally biased region" description="Basic and acidic residues" evidence="1">
    <location>
        <begin position="66"/>
        <end position="84"/>
    </location>
</feature>
<protein>
    <submittedName>
        <fullName evidence="2">Uncharacterized protein</fullName>
    </submittedName>
</protein>
<reference evidence="2 3" key="1">
    <citation type="submission" date="2018-02" db="EMBL/GenBank/DDBJ databases">
        <title>Draft genome sequences of Elsinoe sp., causing black scab on jojoba.</title>
        <authorList>
            <person name="Stodart B."/>
            <person name="Jeffress S."/>
            <person name="Ash G."/>
            <person name="Arun Chinnappa K."/>
        </authorList>
    </citation>
    <scope>NUCLEOTIDE SEQUENCE [LARGE SCALE GENOMIC DNA]</scope>
    <source>
        <strain evidence="2 3">Hillstone_2</strain>
    </source>
</reference>